<dbReference type="NCBIfam" id="TIGR03954">
    <property type="entry name" value="integ_memb_HG"/>
    <property type="match status" value="1"/>
</dbReference>
<evidence type="ECO:0000256" key="3">
    <source>
        <dbReference type="ARBA" id="ARBA00022692"/>
    </source>
</evidence>
<name>A0A2L2BN79_9MICO</name>
<evidence type="ECO:0000313" key="8">
    <source>
        <dbReference type="EMBL" id="AVG23097.1"/>
    </source>
</evidence>
<evidence type="ECO:0000256" key="5">
    <source>
        <dbReference type="ARBA" id="ARBA00023136"/>
    </source>
</evidence>
<keyword evidence="2" id="KW-1003">Cell membrane</keyword>
<dbReference type="InterPro" id="IPR023845">
    <property type="entry name" value="DUF3817_TM"/>
</dbReference>
<evidence type="ECO:0000256" key="6">
    <source>
        <dbReference type="SAM" id="Phobius"/>
    </source>
</evidence>
<evidence type="ECO:0000259" key="7">
    <source>
        <dbReference type="Pfam" id="PF12823"/>
    </source>
</evidence>
<evidence type="ECO:0000256" key="1">
    <source>
        <dbReference type="ARBA" id="ARBA00004651"/>
    </source>
</evidence>
<evidence type="ECO:0000256" key="2">
    <source>
        <dbReference type="ARBA" id="ARBA00022475"/>
    </source>
</evidence>
<keyword evidence="3 6" id="KW-0812">Transmembrane</keyword>
<dbReference type="PANTHER" id="PTHR40077">
    <property type="entry name" value="MEMBRANE PROTEIN-RELATED"/>
    <property type="match status" value="1"/>
</dbReference>
<dbReference type="Proteomes" id="UP000243077">
    <property type="component" value="Chromosome"/>
</dbReference>
<dbReference type="AlphaFoldDB" id="A0A2L2BN79"/>
<keyword evidence="4 6" id="KW-1133">Transmembrane helix</keyword>
<organism evidence="8 9">
    <name type="scientific">Pontimonas salivibrio</name>
    <dbReference type="NCBI Taxonomy" id="1159327"/>
    <lineage>
        <taxon>Bacteria</taxon>
        <taxon>Bacillati</taxon>
        <taxon>Actinomycetota</taxon>
        <taxon>Actinomycetes</taxon>
        <taxon>Micrococcales</taxon>
        <taxon>Microbacteriaceae</taxon>
        <taxon>Pontimonas</taxon>
    </lineage>
</organism>
<dbReference type="OrthoDB" id="3396203at2"/>
<keyword evidence="9" id="KW-1185">Reference proteome</keyword>
<keyword evidence="5 6" id="KW-0472">Membrane</keyword>
<feature type="transmembrane region" description="Helical" evidence="6">
    <location>
        <begin position="39"/>
        <end position="62"/>
    </location>
</feature>
<reference evidence="8 9" key="1">
    <citation type="submission" date="2018-02" db="EMBL/GenBank/DDBJ databases">
        <title>Complete genome of the streamlined marine actinobacterium Pontimonas salivibrio CL-TW6 adapted to coastal planktonic lifestype.</title>
        <authorList>
            <person name="Cho B.C."/>
            <person name="Hardies S.C."/>
            <person name="Jang G.I."/>
            <person name="Hwang C.Y."/>
        </authorList>
    </citation>
    <scope>NUCLEOTIDE SEQUENCE [LARGE SCALE GENOMIC DNA]</scope>
    <source>
        <strain evidence="8 9">CL-TW6</strain>
    </source>
</reference>
<protein>
    <submittedName>
        <fullName evidence="8">Integral membrane protein</fullName>
    </submittedName>
</protein>
<dbReference type="EMBL" id="CP026923">
    <property type="protein sequence ID" value="AVG23097.1"/>
    <property type="molecule type" value="Genomic_DNA"/>
</dbReference>
<evidence type="ECO:0000313" key="9">
    <source>
        <dbReference type="Proteomes" id="UP000243077"/>
    </source>
</evidence>
<feature type="transmembrane region" description="Helical" evidence="6">
    <location>
        <begin position="128"/>
        <end position="149"/>
    </location>
</feature>
<dbReference type="KEGG" id="psai:C3B54_1190"/>
<comment type="subcellular location">
    <subcellularLocation>
        <location evidence="1">Cell membrane</location>
        <topology evidence="1">Multi-pass membrane protein</topology>
    </subcellularLocation>
</comment>
<accession>A0A2L2BN79</accession>
<gene>
    <name evidence="8" type="ORF">C3B54_1190</name>
</gene>
<dbReference type="Pfam" id="PF12823">
    <property type="entry name" value="DUF3817"/>
    <property type="match status" value="1"/>
</dbReference>
<sequence length="155" mass="17302">MTLKPKNLYGIVAVSEMVTWTGLIVAMIIRYGFGEYGPWFFYAGISHGTVFLAYCTVALIVGHNQRWSLGRLLLALASAIPPYLTVPFDRSLHKLGLLEGDWRTTASDDPRDQRFPDPLFRWFIARPVLLMLTILGVVVVLTAVALALGPPREWG</sequence>
<dbReference type="GO" id="GO:0005886">
    <property type="term" value="C:plasma membrane"/>
    <property type="evidence" value="ECO:0007669"/>
    <property type="project" value="UniProtKB-SubCell"/>
</dbReference>
<evidence type="ECO:0000256" key="4">
    <source>
        <dbReference type="ARBA" id="ARBA00022989"/>
    </source>
</evidence>
<feature type="domain" description="DUF3817" evidence="7">
    <location>
        <begin position="8"/>
        <end position="94"/>
    </location>
</feature>
<feature type="transmembrane region" description="Helical" evidence="6">
    <location>
        <begin position="7"/>
        <end position="33"/>
    </location>
</feature>
<proteinExistence type="predicted"/>
<dbReference type="PANTHER" id="PTHR40077:SF1">
    <property type="entry name" value="MEMBRANE PROTEIN"/>
    <property type="match status" value="1"/>
</dbReference>
<dbReference type="RefSeq" id="WP_104912757.1">
    <property type="nucleotide sequence ID" value="NZ_CP026923.1"/>
</dbReference>